<proteinExistence type="predicted"/>
<keyword evidence="3" id="KW-1185">Reference proteome</keyword>
<dbReference type="Proteomes" id="UP000887116">
    <property type="component" value="Unassembled WGS sequence"/>
</dbReference>
<accession>A0A8X6L9W4</accession>
<protein>
    <submittedName>
        <fullName evidence="2">Uncharacterized protein</fullName>
    </submittedName>
</protein>
<name>A0A8X6L9W4_TRICU</name>
<dbReference type="EMBL" id="BMAO01035028">
    <property type="protein sequence ID" value="GFR00697.1"/>
    <property type="molecule type" value="Genomic_DNA"/>
</dbReference>
<sequence length="74" mass="8424">MQISHHRSGEATGLVSEAPDWIPGSGTGENRNRQVVLYLSNSQLIQHKPLVHRWSGFSKRRISRTCGERQKRLS</sequence>
<organism evidence="2 3">
    <name type="scientific">Trichonephila clavata</name>
    <name type="common">Joro spider</name>
    <name type="synonym">Nephila clavata</name>
    <dbReference type="NCBI Taxonomy" id="2740835"/>
    <lineage>
        <taxon>Eukaryota</taxon>
        <taxon>Metazoa</taxon>
        <taxon>Ecdysozoa</taxon>
        <taxon>Arthropoda</taxon>
        <taxon>Chelicerata</taxon>
        <taxon>Arachnida</taxon>
        <taxon>Araneae</taxon>
        <taxon>Araneomorphae</taxon>
        <taxon>Entelegynae</taxon>
        <taxon>Araneoidea</taxon>
        <taxon>Nephilidae</taxon>
        <taxon>Trichonephila</taxon>
    </lineage>
</organism>
<reference evidence="2" key="1">
    <citation type="submission" date="2020-07" db="EMBL/GenBank/DDBJ databases">
        <title>Multicomponent nature underlies the extraordinary mechanical properties of spider dragline silk.</title>
        <authorList>
            <person name="Kono N."/>
            <person name="Nakamura H."/>
            <person name="Mori M."/>
            <person name="Yoshida Y."/>
            <person name="Ohtoshi R."/>
            <person name="Malay A.D."/>
            <person name="Moran D.A.P."/>
            <person name="Tomita M."/>
            <person name="Numata K."/>
            <person name="Arakawa K."/>
        </authorList>
    </citation>
    <scope>NUCLEOTIDE SEQUENCE</scope>
</reference>
<evidence type="ECO:0000313" key="2">
    <source>
        <dbReference type="EMBL" id="GFR00697.1"/>
    </source>
</evidence>
<dbReference type="AlphaFoldDB" id="A0A8X6L9W4"/>
<evidence type="ECO:0000313" key="3">
    <source>
        <dbReference type="Proteomes" id="UP000887116"/>
    </source>
</evidence>
<comment type="caution">
    <text evidence="2">The sequence shown here is derived from an EMBL/GenBank/DDBJ whole genome shotgun (WGS) entry which is preliminary data.</text>
</comment>
<gene>
    <name evidence="2" type="ORF">TNCT_197081</name>
</gene>
<feature type="region of interest" description="Disordered" evidence="1">
    <location>
        <begin position="1"/>
        <end position="29"/>
    </location>
</feature>
<evidence type="ECO:0000256" key="1">
    <source>
        <dbReference type="SAM" id="MobiDB-lite"/>
    </source>
</evidence>